<accession>A0A7R9LH49</accession>
<name>A0A7R9LH49_9ACAR</name>
<feature type="non-terminal residue" evidence="1">
    <location>
        <position position="325"/>
    </location>
</feature>
<proteinExistence type="predicted"/>
<sequence>MGTIIAVPLILGINKFIKLCNEINWQLFKYFNVLIQLLWQRRGQKSNRIVRHDVWNDSIRDAGILPFPHEWDYDLPSQAKCEDLLIYGVNSSKQSIYIAIKWRPKGVNDKINATISLRFDDNNSNSYTLEEDSEVEYRSNEYRVCGLGLEISSPFRRKRIKFRGYLTKNGKQLVYFTLSPKYVKQNNAFEDRFQQFGQMKGTFKEDKEEERQIYFWGSISKKYAISSEPLNRKITRICGYTKKGIGFELGFVENSKLKNSFAQNLSVNGFEGMCYVLEENETQISEPNKTYKSVKNDLSLVLGFNELNAKRVDLSGGKGSSLAVL</sequence>
<dbReference type="AlphaFoldDB" id="A0A7R9LH49"/>
<keyword evidence="2" id="KW-1185">Reference proteome</keyword>
<protein>
    <submittedName>
        <fullName evidence="1">Uncharacterized protein</fullName>
    </submittedName>
</protein>
<reference evidence="1" key="1">
    <citation type="submission" date="2020-11" db="EMBL/GenBank/DDBJ databases">
        <authorList>
            <person name="Tran Van P."/>
        </authorList>
    </citation>
    <scope>NUCLEOTIDE SEQUENCE</scope>
</reference>
<dbReference type="Proteomes" id="UP000759131">
    <property type="component" value="Unassembled WGS sequence"/>
</dbReference>
<organism evidence="1">
    <name type="scientific">Medioppia subpectinata</name>
    <dbReference type="NCBI Taxonomy" id="1979941"/>
    <lineage>
        <taxon>Eukaryota</taxon>
        <taxon>Metazoa</taxon>
        <taxon>Ecdysozoa</taxon>
        <taxon>Arthropoda</taxon>
        <taxon>Chelicerata</taxon>
        <taxon>Arachnida</taxon>
        <taxon>Acari</taxon>
        <taxon>Acariformes</taxon>
        <taxon>Sarcoptiformes</taxon>
        <taxon>Oribatida</taxon>
        <taxon>Brachypylina</taxon>
        <taxon>Oppioidea</taxon>
        <taxon>Oppiidae</taxon>
        <taxon>Medioppia</taxon>
    </lineage>
</organism>
<evidence type="ECO:0000313" key="1">
    <source>
        <dbReference type="EMBL" id="CAD7641639.1"/>
    </source>
</evidence>
<evidence type="ECO:0000313" key="2">
    <source>
        <dbReference type="Proteomes" id="UP000759131"/>
    </source>
</evidence>
<dbReference type="EMBL" id="CAJPIZ010025606">
    <property type="protein sequence ID" value="CAG2118802.1"/>
    <property type="molecule type" value="Genomic_DNA"/>
</dbReference>
<gene>
    <name evidence="1" type="ORF">OSB1V03_LOCUS18752</name>
</gene>
<dbReference type="EMBL" id="OC880181">
    <property type="protein sequence ID" value="CAD7641639.1"/>
    <property type="molecule type" value="Genomic_DNA"/>
</dbReference>